<proteinExistence type="predicted"/>
<dbReference type="PANTHER" id="PTHR40114">
    <property type="entry name" value="SLR0698 PROTEIN"/>
    <property type="match status" value="1"/>
</dbReference>
<accession>A0A5B8VVP8</accession>
<sequence length="155" mass="17878">MGVEIERKFLVDHNQWQQMPKPIGTYFRQGYILSEPGKTIRIRVTPDEGFITIKGGTTGLSRLEYEYAIPAVDGEELLNNFAISELKKRRYRIDVGGKEWEVDEFLGDNKGLLVAEIELESEDEKFILPPWVTTEVTGEARYYNSNLSVLPFCKW</sequence>
<evidence type="ECO:0000313" key="3">
    <source>
        <dbReference type="EMBL" id="QEC75323.1"/>
    </source>
</evidence>
<dbReference type="InterPro" id="IPR033469">
    <property type="entry name" value="CYTH-like_dom_sf"/>
</dbReference>
<gene>
    <name evidence="3" type="ORF">FSB76_04970</name>
</gene>
<dbReference type="PROSITE" id="PS51707">
    <property type="entry name" value="CYTH"/>
    <property type="match status" value="1"/>
</dbReference>
<dbReference type="CDD" id="cd07891">
    <property type="entry name" value="CYTH-like_CthTTM-like_1"/>
    <property type="match status" value="1"/>
</dbReference>
<dbReference type="Gene3D" id="2.40.320.10">
    <property type="entry name" value="Hypothetical Protein Pfu-838710-001"/>
    <property type="match status" value="1"/>
</dbReference>
<protein>
    <submittedName>
        <fullName evidence="3">CYTH domain-containing protein</fullName>
    </submittedName>
</protein>
<feature type="domain" description="CYTH" evidence="2">
    <location>
        <begin position="2"/>
        <end position="149"/>
    </location>
</feature>
<dbReference type="KEGG" id="mgk:FSB76_04970"/>
<dbReference type="SUPFAM" id="SSF55154">
    <property type="entry name" value="CYTH-like phosphatases"/>
    <property type="match status" value="1"/>
</dbReference>
<evidence type="ECO:0000259" key="2">
    <source>
        <dbReference type="PROSITE" id="PS51707"/>
    </source>
</evidence>
<dbReference type="PANTHER" id="PTHR40114:SF1">
    <property type="entry name" value="SLR0698 PROTEIN"/>
    <property type="match status" value="1"/>
</dbReference>
<dbReference type="PIRSF" id="PIRSF016487">
    <property type="entry name" value="CYTH_UCP016487"/>
    <property type="match status" value="1"/>
</dbReference>
<dbReference type="OrthoDB" id="9805588at2"/>
<dbReference type="InterPro" id="IPR023577">
    <property type="entry name" value="CYTH_domain"/>
</dbReference>
<keyword evidence="4" id="KW-1185">Reference proteome</keyword>
<dbReference type="RefSeq" id="WP_147052477.1">
    <property type="nucleotide sequence ID" value="NZ_CP042437.1"/>
</dbReference>
<dbReference type="AlphaFoldDB" id="A0A5B8VVP8"/>
<feature type="active site" description="Proton acceptor" evidence="1">
    <location>
        <position position="31"/>
    </location>
</feature>
<name>A0A5B8VVP8_9SPHI</name>
<dbReference type="SMART" id="SM01118">
    <property type="entry name" value="CYTH"/>
    <property type="match status" value="1"/>
</dbReference>
<dbReference type="InterPro" id="IPR012042">
    <property type="entry name" value="NeuTTM/CthTTM-like"/>
</dbReference>
<dbReference type="Pfam" id="PF01928">
    <property type="entry name" value="CYTH"/>
    <property type="match status" value="1"/>
</dbReference>
<dbReference type="EMBL" id="CP042437">
    <property type="protein sequence ID" value="QEC75323.1"/>
    <property type="molecule type" value="Genomic_DNA"/>
</dbReference>
<evidence type="ECO:0000313" key="4">
    <source>
        <dbReference type="Proteomes" id="UP000321362"/>
    </source>
</evidence>
<reference evidence="3 4" key="1">
    <citation type="journal article" date="2013" name="J. Microbiol.">
        <title>Mucilaginibacter ginsenosidivorax sp. nov., with ginsenoside converting activity isolated from sediment.</title>
        <authorList>
            <person name="Kim J.K."/>
            <person name="Choi T.E."/>
            <person name="Liu Q.M."/>
            <person name="Park H.Y."/>
            <person name="Yi T.H."/>
            <person name="Yoon M.H."/>
            <person name="Kim S.C."/>
            <person name="Im W.T."/>
        </authorList>
    </citation>
    <scope>NUCLEOTIDE SEQUENCE [LARGE SCALE GENOMIC DNA]</scope>
    <source>
        <strain evidence="3 4">KHI28</strain>
    </source>
</reference>
<dbReference type="Proteomes" id="UP000321362">
    <property type="component" value="Chromosome"/>
</dbReference>
<evidence type="ECO:0000256" key="1">
    <source>
        <dbReference type="PIRSR" id="PIRSR016487-1"/>
    </source>
</evidence>
<organism evidence="3 4">
    <name type="scientific">Mucilaginibacter ginsenosidivorax</name>
    <dbReference type="NCBI Taxonomy" id="862126"/>
    <lineage>
        <taxon>Bacteria</taxon>
        <taxon>Pseudomonadati</taxon>
        <taxon>Bacteroidota</taxon>
        <taxon>Sphingobacteriia</taxon>
        <taxon>Sphingobacteriales</taxon>
        <taxon>Sphingobacteriaceae</taxon>
        <taxon>Mucilaginibacter</taxon>
    </lineage>
</organism>